<proteinExistence type="predicted"/>
<accession>A0A1W0XCI1</accession>
<sequence>MPINTATTNRGKSDVEIIVRNRTVTERPEPQHRNTTVTERPLPPQHHRNRETSSTVAPQQRDLFQRSTAAEGPLPSWHRSRETSSTVAPRQRDLVHRGTAAKRPRPPWHRSRETSSTVAPQQRDLYHRGTAAERPLPAQHRGTVFRKTCLVPSNPFLPKLLHSLRSTGTIPPILVTAVPI</sequence>
<evidence type="ECO:0000313" key="3">
    <source>
        <dbReference type="Proteomes" id="UP000192578"/>
    </source>
</evidence>
<feature type="compositionally biased region" description="Basic residues" evidence="1">
    <location>
        <begin position="99"/>
        <end position="109"/>
    </location>
</feature>
<dbReference type="EMBL" id="MTYJ01000003">
    <property type="protein sequence ID" value="OQV25203.1"/>
    <property type="molecule type" value="Genomic_DNA"/>
</dbReference>
<dbReference type="AlphaFoldDB" id="A0A1W0XCI1"/>
<keyword evidence="3" id="KW-1185">Reference proteome</keyword>
<comment type="caution">
    <text evidence="2">The sequence shown here is derived from an EMBL/GenBank/DDBJ whole genome shotgun (WGS) entry which is preliminary data.</text>
</comment>
<evidence type="ECO:0000313" key="2">
    <source>
        <dbReference type="EMBL" id="OQV25203.1"/>
    </source>
</evidence>
<feature type="region of interest" description="Disordered" evidence="1">
    <location>
        <begin position="1"/>
        <end position="125"/>
    </location>
</feature>
<feature type="compositionally biased region" description="Polar residues" evidence="1">
    <location>
        <begin position="1"/>
        <end position="10"/>
    </location>
</feature>
<dbReference type="Proteomes" id="UP000192578">
    <property type="component" value="Unassembled WGS sequence"/>
</dbReference>
<feature type="compositionally biased region" description="Basic and acidic residues" evidence="1">
    <location>
        <begin position="11"/>
        <end position="32"/>
    </location>
</feature>
<evidence type="ECO:0000256" key="1">
    <source>
        <dbReference type="SAM" id="MobiDB-lite"/>
    </source>
</evidence>
<gene>
    <name evidence="2" type="ORF">BV898_00891</name>
</gene>
<name>A0A1W0XCI1_HYPEX</name>
<organism evidence="2 3">
    <name type="scientific">Hypsibius exemplaris</name>
    <name type="common">Freshwater tardigrade</name>
    <dbReference type="NCBI Taxonomy" id="2072580"/>
    <lineage>
        <taxon>Eukaryota</taxon>
        <taxon>Metazoa</taxon>
        <taxon>Ecdysozoa</taxon>
        <taxon>Tardigrada</taxon>
        <taxon>Eutardigrada</taxon>
        <taxon>Parachela</taxon>
        <taxon>Hypsibioidea</taxon>
        <taxon>Hypsibiidae</taxon>
        <taxon>Hypsibius</taxon>
    </lineage>
</organism>
<reference evidence="3" key="1">
    <citation type="submission" date="2017-01" db="EMBL/GenBank/DDBJ databases">
        <title>Comparative genomics of anhydrobiosis in the tardigrade Hypsibius dujardini.</title>
        <authorList>
            <person name="Yoshida Y."/>
            <person name="Koutsovoulos G."/>
            <person name="Laetsch D."/>
            <person name="Stevens L."/>
            <person name="Kumar S."/>
            <person name="Horikawa D."/>
            <person name="Ishino K."/>
            <person name="Komine S."/>
            <person name="Tomita M."/>
            <person name="Blaxter M."/>
            <person name="Arakawa K."/>
        </authorList>
    </citation>
    <scope>NUCLEOTIDE SEQUENCE [LARGE SCALE GENOMIC DNA]</scope>
    <source>
        <strain evidence="3">Z151</strain>
    </source>
</reference>
<protein>
    <submittedName>
        <fullName evidence="2">Uncharacterized protein</fullName>
    </submittedName>
</protein>